<evidence type="ECO:0000256" key="1">
    <source>
        <dbReference type="ARBA" id="ARBA00004906"/>
    </source>
</evidence>
<comment type="pathway">
    <text evidence="1">Protein modification; protein ubiquitination.</text>
</comment>
<dbReference type="InterPro" id="IPR036388">
    <property type="entry name" value="WH-like_DNA-bd_sf"/>
</dbReference>
<evidence type="ECO:0000256" key="4">
    <source>
        <dbReference type="PROSITE-ProRule" id="PRU00330"/>
    </source>
</evidence>
<reference evidence="6 7" key="1">
    <citation type="submission" date="2024-05" db="EMBL/GenBank/DDBJ databases">
        <title>Genome sequencing and assembly of Indian major carp, Cirrhinus mrigala (Hamilton, 1822).</title>
        <authorList>
            <person name="Mohindra V."/>
            <person name="Chowdhury L.M."/>
            <person name="Lal K."/>
            <person name="Jena J.K."/>
        </authorList>
    </citation>
    <scope>NUCLEOTIDE SEQUENCE [LARGE SCALE GENOMIC DNA]</scope>
    <source>
        <strain evidence="6">CM1030</strain>
        <tissue evidence="6">Blood</tissue>
    </source>
</reference>
<comment type="caution">
    <text evidence="6">The sequence shown here is derived from an EMBL/GenBank/DDBJ whole genome shotgun (WGS) entry which is preliminary data.</text>
</comment>
<dbReference type="AlphaFoldDB" id="A0ABD0N9R5"/>
<keyword evidence="3" id="KW-0832">Ubl conjugation</keyword>
<dbReference type="PANTHER" id="PTHR11932">
    <property type="entry name" value="CULLIN"/>
    <property type="match status" value="1"/>
</dbReference>
<feature type="non-terminal residue" evidence="6">
    <location>
        <position position="140"/>
    </location>
</feature>
<dbReference type="InterPro" id="IPR045093">
    <property type="entry name" value="Cullin"/>
</dbReference>
<keyword evidence="7" id="KW-1185">Reference proteome</keyword>
<dbReference type="InterPro" id="IPR036317">
    <property type="entry name" value="Cullin_homology_sf"/>
</dbReference>
<dbReference type="EMBL" id="JAMKFB020000024">
    <property type="protein sequence ID" value="KAL0157023.1"/>
    <property type="molecule type" value="Genomic_DNA"/>
</dbReference>
<gene>
    <name evidence="6" type="ORF">M9458_048269</name>
</gene>
<dbReference type="Pfam" id="PF26557">
    <property type="entry name" value="Cullin_AB"/>
    <property type="match status" value="1"/>
</dbReference>
<evidence type="ECO:0000313" key="6">
    <source>
        <dbReference type="EMBL" id="KAL0157023.1"/>
    </source>
</evidence>
<feature type="domain" description="Cullin family profile" evidence="5">
    <location>
        <begin position="1"/>
        <end position="56"/>
    </location>
</feature>
<dbReference type="Pfam" id="PF10557">
    <property type="entry name" value="Cullin_Nedd8"/>
    <property type="match status" value="1"/>
</dbReference>
<name>A0ABD0N9R5_CIRMR</name>
<dbReference type="SUPFAM" id="SSF46785">
    <property type="entry name" value="Winged helix' DNA-binding domain"/>
    <property type="match status" value="1"/>
</dbReference>
<feature type="non-terminal residue" evidence="6">
    <location>
        <position position="1"/>
    </location>
</feature>
<dbReference type="Proteomes" id="UP001529510">
    <property type="component" value="Unassembled WGS sequence"/>
</dbReference>
<evidence type="ECO:0000313" key="7">
    <source>
        <dbReference type="Proteomes" id="UP001529510"/>
    </source>
</evidence>
<dbReference type="InterPro" id="IPR016158">
    <property type="entry name" value="Cullin_homology"/>
</dbReference>
<dbReference type="InterPro" id="IPR019559">
    <property type="entry name" value="Cullin_neddylation_domain"/>
</dbReference>
<comment type="similarity">
    <text evidence="4">Belongs to the cullin family.</text>
</comment>
<dbReference type="PROSITE" id="PS50069">
    <property type="entry name" value="CULLIN_2"/>
    <property type="match status" value="1"/>
</dbReference>
<organism evidence="6 7">
    <name type="scientific">Cirrhinus mrigala</name>
    <name type="common">Mrigala</name>
    <dbReference type="NCBI Taxonomy" id="683832"/>
    <lineage>
        <taxon>Eukaryota</taxon>
        <taxon>Metazoa</taxon>
        <taxon>Chordata</taxon>
        <taxon>Craniata</taxon>
        <taxon>Vertebrata</taxon>
        <taxon>Euteleostomi</taxon>
        <taxon>Actinopterygii</taxon>
        <taxon>Neopterygii</taxon>
        <taxon>Teleostei</taxon>
        <taxon>Ostariophysi</taxon>
        <taxon>Cypriniformes</taxon>
        <taxon>Cyprinidae</taxon>
        <taxon>Labeoninae</taxon>
        <taxon>Labeonini</taxon>
        <taxon>Cirrhinus</taxon>
    </lineage>
</organism>
<evidence type="ECO:0000256" key="3">
    <source>
        <dbReference type="ARBA" id="ARBA00022843"/>
    </source>
</evidence>
<sequence length="140" mass="16231">EVKMNYLSKPYVAVVTTYQMAVLLAFNNGETVSYKELQDSTQMNEKELQKTIKSLLDVKMISHDSQKEEIEAESTFSLIMSFTSKRTKFKITTSMQKDTPQELEQTRSAVDEDRKMYLQAAIVRIMKARKVLRHNALIQE</sequence>
<dbReference type="InterPro" id="IPR059120">
    <property type="entry name" value="Cullin-like_AB"/>
</dbReference>
<dbReference type="Gene3D" id="1.10.10.10">
    <property type="entry name" value="Winged helix-like DNA-binding domain superfamily/Winged helix DNA-binding domain"/>
    <property type="match status" value="1"/>
</dbReference>
<protein>
    <recommendedName>
        <fullName evidence="5">Cullin family profile domain-containing protein</fullName>
    </recommendedName>
</protein>
<dbReference type="Gene3D" id="3.30.230.130">
    <property type="entry name" value="Cullin, Chain C, Domain 2"/>
    <property type="match status" value="1"/>
</dbReference>
<evidence type="ECO:0000259" key="5">
    <source>
        <dbReference type="PROSITE" id="PS50069"/>
    </source>
</evidence>
<dbReference type="InterPro" id="IPR036390">
    <property type="entry name" value="WH_DNA-bd_sf"/>
</dbReference>
<proteinExistence type="inferred from homology"/>
<accession>A0ABD0N9R5</accession>
<evidence type="ECO:0000256" key="2">
    <source>
        <dbReference type="ARBA" id="ARBA00022499"/>
    </source>
</evidence>
<keyword evidence="2" id="KW-1017">Isopeptide bond</keyword>
<dbReference type="SUPFAM" id="SSF75632">
    <property type="entry name" value="Cullin homology domain"/>
    <property type="match status" value="1"/>
</dbReference>